<dbReference type="PROSITE" id="PS00798">
    <property type="entry name" value="ALDOKETO_REDUCTASE_1"/>
    <property type="match status" value="1"/>
</dbReference>
<dbReference type="Pfam" id="PF00248">
    <property type="entry name" value="Aldo_ket_red"/>
    <property type="match status" value="1"/>
</dbReference>
<dbReference type="SUPFAM" id="SSF51430">
    <property type="entry name" value="NAD(P)-linked oxidoreductase"/>
    <property type="match status" value="1"/>
</dbReference>
<dbReference type="GO" id="GO:0016616">
    <property type="term" value="F:oxidoreductase activity, acting on the CH-OH group of donors, NAD or NADP as acceptor"/>
    <property type="evidence" value="ECO:0007669"/>
    <property type="project" value="UniProtKB-ARBA"/>
</dbReference>
<evidence type="ECO:0000259" key="4">
    <source>
        <dbReference type="Pfam" id="PF00248"/>
    </source>
</evidence>
<dbReference type="PANTHER" id="PTHR43827:SF3">
    <property type="entry name" value="NADP-DEPENDENT OXIDOREDUCTASE DOMAIN-CONTAINING PROTEIN"/>
    <property type="match status" value="1"/>
</dbReference>
<keyword evidence="6" id="KW-1185">Reference proteome</keyword>
<evidence type="ECO:0000256" key="2">
    <source>
        <dbReference type="ARBA" id="ARBA00022857"/>
    </source>
</evidence>
<dbReference type="AlphaFoldDB" id="A0A8J3IIW6"/>
<dbReference type="PANTHER" id="PTHR43827">
    <property type="entry name" value="2,5-DIKETO-D-GLUCONIC ACID REDUCTASE"/>
    <property type="match status" value="1"/>
</dbReference>
<protein>
    <recommendedName>
        <fullName evidence="4">NADP-dependent oxidoreductase domain-containing protein</fullName>
    </recommendedName>
</protein>
<evidence type="ECO:0000313" key="5">
    <source>
        <dbReference type="EMBL" id="GHO90486.1"/>
    </source>
</evidence>
<keyword evidence="2" id="KW-0521">NADP</keyword>
<dbReference type="Proteomes" id="UP000597444">
    <property type="component" value="Unassembled WGS sequence"/>
</dbReference>
<gene>
    <name evidence="5" type="ORF">KSF_005340</name>
</gene>
<dbReference type="InterPro" id="IPR020471">
    <property type="entry name" value="AKR"/>
</dbReference>
<evidence type="ECO:0000313" key="6">
    <source>
        <dbReference type="Proteomes" id="UP000597444"/>
    </source>
</evidence>
<comment type="similarity">
    <text evidence="1">Belongs to the aldo/keto reductase family.</text>
</comment>
<evidence type="ECO:0000256" key="1">
    <source>
        <dbReference type="ARBA" id="ARBA00007905"/>
    </source>
</evidence>
<keyword evidence="3" id="KW-0560">Oxidoreductase</keyword>
<proteinExistence type="inferred from homology"/>
<evidence type="ECO:0000256" key="3">
    <source>
        <dbReference type="ARBA" id="ARBA00023002"/>
    </source>
</evidence>
<sequence>MSYTCKGDHMTNIPTITLSNGTKIPTLGFGVFQMSQEEAEQSVATALATGYRLIDTAASYQNEEAVGRGIQHSGVPRDEIFVTSKLWIADASYEKAKQA</sequence>
<feature type="domain" description="NADP-dependent oxidoreductase" evidence="4">
    <location>
        <begin position="33"/>
        <end position="96"/>
    </location>
</feature>
<dbReference type="EMBL" id="BNJK01000001">
    <property type="protein sequence ID" value="GHO90486.1"/>
    <property type="molecule type" value="Genomic_DNA"/>
</dbReference>
<organism evidence="5 6">
    <name type="scientific">Reticulibacter mediterranei</name>
    <dbReference type="NCBI Taxonomy" id="2778369"/>
    <lineage>
        <taxon>Bacteria</taxon>
        <taxon>Bacillati</taxon>
        <taxon>Chloroflexota</taxon>
        <taxon>Ktedonobacteria</taxon>
        <taxon>Ktedonobacterales</taxon>
        <taxon>Reticulibacteraceae</taxon>
        <taxon>Reticulibacter</taxon>
    </lineage>
</organism>
<dbReference type="Gene3D" id="3.20.20.100">
    <property type="entry name" value="NADP-dependent oxidoreductase domain"/>
    <property type="match status" value="1"/>
</dbReference>
<dbReference type="InterPro" id="IPR023210">
    <property type="entry name" value="NADP_OxRdtase_dom"/>
</dbReference>
<reference evidence="5" key="1">
    <citation type="submission" date="2020-10" db="EMBL/GenBank/DDBJ databases">
        <title>Taxonomic study of unclassified bacteria belonging to the class Ktedonobacteria.</title>
        <authorList>
            <person name="Yabe S."/>
            <person name="Wang C.M."/>
            <person name="Zheng Y."/>
            <person name="Sakai Y."/>
            <person name="Cavaletti L."/>
            <person name="Monciardini P."/>
            <person name="Donadio S."/>
        </authorList>
    </citation>
    <scope>NUCLEOTIDE SEQUENCE</scope>
    <source>
        <strain evidence="5">ID150040</strain>
    </source>
</reference>
<dbReference type="InterPro" id="IPR036812">
    <property type="entry name" value="NAD(P)_OxRdtase_dom_sf"/>
</dbReference>
<dbReference type="InterPro" id="IPR018170">
    <property type="entry name" value="Aldo/ket_reductase_CS"/>
</dbReference>
<name>A0A8J3IIW6_9CHLR</name>
<comment type="caution">
    <text evidence="5">The sequence shown here is derived from an EMBL/GenBank/DDBJ whole genome shotgun (WGS) entry which is preliminary data.</text>
</comment>
<accession>A0A8J3IIW6</accession>